<dbReference type="PROSITE" id="PS51782">
    <property type="entry name" value="LYSM"/>
    <property type="match status" value="1"/>
</dbReference>
<dbReference type="SMART" id="SM00257">
    <property type="entry name" value="LysM"/>
    <property type="match status" value="1"/>
</dbReference>
<sequence length="290" mass="30839">MRRTMRRYWGLLALGLLIIPALGAEIPAEPAEAPVRFVATAELFSRAIHTLSSFATTAPILLPVMGDPKPTVSESAVRSAVHGSSASLVTTSAQPAFVIVQDGQTLWEIAQTYGVSVDLLVESNGLSTGDLIRPGQRLTIPGGATDIPRRMALSRSLSSAISIARGFLWPARGRVTSGFGFRQHPIFGTREMHTGIDIGAPTGSPVFAARAGRVTVAGYESGYGRLVVIDHGDGVTTWYSHLSVIAVRVGQLVQYGEPVGQIGSTGFSTGPHLLFEIRVNGRPLDPLKYL</sequence>
<dbReference type="Gene3D" id="3.10.350.10">
    <property type="entry name" value="LysM domain"/>
    <property type="match status" value="1"/>
</dbReference>
<dbReference type="AlphaFoldDB" id="A0A537LP98"/>
<protein>
    <submittedName>
        <fullName evidence="2">LysM peptidoglycan-binding domain-containing protein</fullName>
    </submittedName>
</protein>
<dbReference type="CDD" id="cd12797">
    <property type="entry name" value="M23_peptidase"/>
    <property type="match status" value="1"/>
</dbReference>
<dbReference type="InterPro" id="IPR036779">
    <property type="entry name" value="LysM_dom_sf"/>
</dbReference>
<evidence type="ECO:0000259" key="1">
    <source>
        <dbReference type="PROSITE" id="PS51782"/>
    </source>
</evidence>
<dbReference type="InterPro" id="IPR016047">
    <property type="entry name" value="M23ase_b-sheet_dom"/>
</dbReference>
<dbReference type="Proteomes" id="UP000315217">
    <property type="component" value="Unassembled WGS sequence"/>
</dbReference>
<gene>
    <name evidence="3" type="ORF">E6G98_03880</name>
    <name evidence="2" type="ORF">E6G99_02055</name>
</gene>
<dbReference type="InterPro" id="IPR050570">
    <property type="entry name" value="Cell_wall_metabolism_enzyme"/>
</dbReference>
<evidence type="ECO:0000313" key="5">
    <source>
        <dbReference type="Proteomes" id="UP000318661"/>
    </source>
</evidence>
<dbReference type="Gene3D" id="2.70.70.10">
    <property type="entry name" value="Glucose Permease (Domain IIA)"/>
    <property type="match status" value="1"/>
</dbReference>
<dbReference type="SUPFAM" id="SSF54106">
    <property type="entry name" value="LysM domain"/>
    <property type="match status" value="1"/>
</dbReference>
<dbReference type="PANTHER" id="PTHR21666:SF270">
    <property type="entry name" value="MUREIN HYDROLASE ACTIVATOR ENVC"/>
    <property type="match status" value="1"/>
</dbReference>
<dbReference type="Proteomes" id="UP000318661">
    <property type="component" value="Unassembled WGS sequence"/>
</dbReference>
<dbReference type="CDD" id="cd00118">
    <property type="entry name" value="LysM"/>
    <property type="match status" value="1"/>
</dbReference>
<reference evidence="4 5" key="1">
    <citation type="journal article" date="2019" name="Nat. Microbiol.">
        <title>Mediterranean grassland soil C-N compound turnover is dependent on rainfall and depth, and is mediated by genomically divergent microorganisms.</title>
        <authorList>
            <person name="Diamond S."/>
            <person name="Andeer P.F."/>
            <person name="Li Z."/>
            <person name="Crits-Christoph A."/>
            <person name="Burstein D."/>
            <person name="Anantharaman K."/>
            <person name="Lane K.R."/>
            <person name="Thomas B.C."/>
            <person name="Pan C."/>
            <person name="Northen T.R."/>
            <person name="Banfield J.F."/>
        </authorList>
    </citation>
    <scope>NUCLEOTIDE SEQUENCE [LARGE SCALE GENOMIC DNA]</scope>
    <source>
        <strain evidence="3">NP_1</strain>
        <strain evidence="2">NP_2</strain>
    </source>
</reference>
<proteinExistence type="predicted"/>
<dbReference type="EMBL" id="VBAI01000038">
    <property type="protein sequence ID" value="TMJ11981.1"/>
    <property type="molecule type" value="Genomic_DNA"/>
</dbReference>
<evidence type="ECO:0000313" key="4">
    <source>
        <dbReference type="Proteomes" id="UP000315217"/>
    </source>
</evidence>
<organism evidence="2 5">
    <name type="scientific">Candidatus Segetimicrobium genomatis</name>
    <dbReference type="NCBI Taxonomy" id="2569760"/>
    <lineage>
        <taxon>Bacteria</taxon>
        <taxon>Bacillati</taxon>
        <taxon>Candidatus Sysuimicrobiota</taxon>
        <taxon>Candidatus Sysuimicrobiia</taxon>
        <taxon>Candidatus Sysuimicrobiales</taxon>
        <taxon>Candidatus Segetimicrobiaceae</taxon>
        <taxon>Candidatus Segetimicrobium</taxon>
    </lineage>
</organism>
<dbReference type="SUPFAM" id="SSF51261">
    <property type="entry name" value="Duplicated hybrid motif"/>
    <property type="match status" value="1"/>
</dbReference>
<feature type="domain" description="LysM" evidence="1">
    <location>
        <begin position="96"/>
        <end position="140"/>
    </location>
</feature>
<dbReference type="InterPro" id="IPR018392">
    <property type="entry name" value="LysM"/>
</dbReference>
<dbReference type="Pfam" id="PF01476">
    <property type="entry name" value="LysM"/>
    <property type="match status" value="1"/>
</dbReference>
<comment type="caution">
    <text evidence="2">The sequence shown here is derived from an EMBL/GenBank/DDBJ whole genome shotgun (WGS) entry which is preliminary data.</text>
</comment>
<evidence type="ECO:0000313" key="2">
    <source>
        <dbReference type="EMBL" id="TMJ09839.1"/>
    </source>
</evidence>
<dbReference type="GO" id="GO:0004222">
    <property type="term" value="F:metalloendopeptidase activity"/>
    <property type="evidence" value="ECO:0007669"/>
    <property type="project" value="TreeGrafter"/>
</dbReference>
<dbReference type="EMBL" id="VBAJ01000035">
    <property type="protein sequence ID" value="TMJ09839.1"/>
    <property type="molecule type" value="Genomic_DNA"/>
</dbReference>
<dbReference type="Pfam" id="PF01551">
    <property type="entry name" value="Peptidase_M23"/>
    <property type="match status" value="1"/>
</dbReference>
<accession>A0A537LP98</accession>
<dbReference type="InterPro" id="IPR011055">
    <property type="entry name" value="Dup_hybrid_motif"/>
</dbReference>
<evidence type="ECO:0000313" key="3">
    <source>
        <dbReference type="EMBL" id="TMJ11981.1"/>
    </source>
</evidence>
<name>A0A537LP98_9BACT</name>
<dbReference type="PANTHER" id="PTHR21666">
    <property type="entry name" value="PEPTIDASE-RELATED"/>
    <property type="match status" value="1"/>
</dbReference>